<dbReference type="InterPro" id="IPR011042">
    <property type="entry name" value="6-blade_b-propeller_TolB-like"/>
</dbReference>
<keyword evidence="3" id="KW-0560">Oxidoreductase</keyword>
<sequence>MNKQFSLVMSGLTTAFYLFSMPVIAGTATTADLPAPLRVAPSIKGERQQAGSQLGTIHHTKIADKLSYPWAIAFLPDGNFLVTERTGKLRRITPQGEVSDPIQGVPKVFVGGHGGLLDVALAPDFKKSQTVYLSYSEGTGDDEPVGLAVATARLEQGSLEDVKVIYRQEPKQAESPYWEFGGRFLFDDKGHVFITHGDNHVNLAPQQLDKLAGKVVRLSLDGSVPKDNPFVGKKNARPEIWSYGHRNAEGIGFHPITGQIWTTDQGPRGGDELNIVQPGNNYGWPIVSYGVDYTGKQTAETKGPHRHGDGFEPPIYYWAKSPALSSLTFVTADSAWKGNLLLGSLADKQLIRLELDGNKIIHEERLLAHLAQRIRDVRQGPDGFFYVLTDDPNGALYKLEPPKR</sequence>
<dbReference type="EMBL" id="JBIWXY010000001">
    <property type="protein sequence ID" value="MFJ5445366.1"/>
    <property type="molecule type" value="Genomic_DNA"/>
</dbReference>
<dbReference type="RefSeq" id="WP_400879550.1">
    <property type="nucleotide sequence ID" value="NZ_JBIWXY010000001.1"/>
</dbReference>
<keyword evidence="4" id="KW-1185">Reference proteome</keyword>
<dbReference type="InterPro" id="IPR012938">
    <property type="entry name" value="Glc/Sorbosone_DH"/>
</dbReference>
<evidence type="ECO:0000259" key="2">
    <source>
        <dbReference type="Pfam" id="PF07995"/>
    </source>
</evidence>
<keyword evidence="1" id="KW-0732">Signal</keyword>
<dbReference type="SUPFAM" id="SSF50952">
    <property type="entry name" value="Soluble quinoprotein glucose dehydrogenase"/>
    <property type="match status" value="1"/>
</dbReference>
<dbReference type="InterPro" id="IPR011041">
    <property type="entry name" value="Quinoprot_gluc/sorb_DH_b-prop"/>
</dbReference>
<gene>
    <name evidence="3" type="ORF">ACIKP9_03925</name>
</gene>
<protein>
    <submittedName>
        <fullName evidence="3">PQQ-dependent sugar dehydrogenase</fullName>
        <ecNumber evidence="3">1.1.5.-</ecNumber>
    </submittedName>
</protein>
<evidence type="ECO:0000313" key="3">
    <source>
        <dbReference type="EMBL" id="MFJ5445366.1"/>
    </source>
</evidence>
<dbReference type="Proteomes" id="UP001617669">
    <property type="component" value="Unassembled WGS sequence"/>
</dbReference>
<feature type="signal peptide" evidence="1">
    <location>
        <begin position="1"/>
        <end position="25"/>
    </location>
</feature>
<accession>A0ABW8GJ18</accession>
<reference evidence="3 4" key="1">
    <citation type="submission" date="2024-11" db="EMBL/GenBank/DDBJ databases">
        <authorList>
            <person name="Kaparullina E.N."/>
            <person name="Delegan Y.A."/>
            <person name="Doronina N.V."/>
        </authorList>
    </citation>
    <scope>NUCLEOTIDE SEQUENCE [LARGE SCALE GENOMIC DNA]</scope>
    <source>
        <strain evidence="3 4">7sh_L</strain>
    </source>
</reference>
<evidence type="ECO:0000256" key="1">
    <source>
        <dbReference type="SAM" id="SignalP"/>
    </source>
</evidence>
<dbReference type="GO" id="GO:0016491">
    <property type="term" value="F:oxidoreductase activity"/>
    <property type="evidence" value="ECO:0007669"/>
    <property type="project" value="UniProtKB-KW"/>
</dbReference>
<feature type="chain" id="PRO_5046048921" evidence="1">
    <location>
        <begin position="26"/>
        <end position="404"/>
    </location>
</feature>
<dbReference type="PANTHER" id="PTHR19328">
    <property type="entry name" value="HEDGEHOG-INTERACTING PROTEIN"/>
    <property type="match status" value="1"/>
</dbReference>
<dbReference type="PANTHER" id="PTHR19328:SF75">
    <property type="entry name" value="ALDOSE SUGAR DEHYDROGENASE YLII"/>
    <property type="match status" value="1"/>
</dbReference>
<dbReference type="Gene3D" id="2.120.10.30">
    <property type="entry name" value="TolB, C-terminal domain"/>
    <property type="match status" value="1"/>
</dbReference>
<dbReference type="Pfam" id="PF07995">
    <property type="entry name" value="GSDH"/>
    <property type="match status" value="1"/>
</dbReference>
<organism evidence="3 4">
    <name type="scientific">Methylobacillus methanolivorans</name>
    <dbReference type="NCBI Taxonomy" id="1848927"/>
    <lineage>
        <taxon>Bacteria</taxon>
        <taxon>Pseudomonadati</taxon>
        <taxon>Pseudomonadota</taxon>
        <taxon>Betaproteobacteria</taxon>
        <taxon>Nitrosomonadales</taxon>
        <taxon>Methylophilaceae</taxon>
        <taxon>Methylobacillus</taxon>
    </lineage>
</organism>
<feature type="domain" description="Glucose/Sorbosone dehydrogenase" evidence="2">
    <location>
        <begin position="66"/>
        <end position="398"/>
    </location>
</feature>
<dbReference type="EC" id="1.1.5.-" evidence="3"/>
<evidence type="ECO:0000313" key="4">
    <source>
        <dbReference type="Proteomes" id="UP001617669"/>
    </source>
</evidence>
<comment type="caution">
    <text evidence="3">The sequence shown here is derived from an EMBL/GenBank/DDBJ whole genome shotgun (WGS) entry which is preliminary data.</text>
</comment>
<proteinExistence type="predicted"/>
<name>A0ABW8GJ18_9PROT</name>